<dbReference type="SUPFAM" id="SSF117130">
    <property type="entry name" value="CsrA-like"/>
    <property type="match status" value="1"/>
</dbReference>
<evidence type="ECO:0000256" key="5">
    <source>
        <dbReference type="HAMAP-Rule" id="MF_00167"/>
    </source>
</evidence>
<comment type="subunit">
    <text evidence="5">Homodimer; the beta-strands of each monomer intercalate to form a hydrophobic core, while the alpha-helices form wings that extend away from the core.</text>
</comment>
<dbReference type="AlphaFoldDB" id="A0A2N5ZJ61"/>
<dbReference type="GO" id="GO:0044781">
    <property type="term" value="P:bacterial-type flagellum organization"/>
    <property type="evidence" value="ECO:0007669"/>
    <property type="project" value="UniProtKB-KW"/>
</dbReference>
<comment type="subcellular location">
    <subcellularLocation>
        <location evidence="5">Cytoplasm</location>
    </subcellularLocation>
</comment>
<name>A0A2N5ZJ61_MUIH1</name>
<dbReference type="NCBIfam" id="NF002469">
    <property type="entry name" value="PRK01712.1"/>
    <property type="match status" value="1"/>
</dbReference>
<dbReference type="Proteomes" id="UP000234857">
    <property type="component" value="Unassembled WGS sequence"/>
</dbReference>
<evidence type="ECO:0000313" key="6">
    <source>
        <dbReference type="EMBL" id="PLX18719.1"/>
    </source>
</evidence>
<comment type="function">
    <text evidence="5">A translational regulator that binds mRNA to regulate translation initiation and/or mRNA stability. Usually binds in the 5'-UTR at or near the Shine-Dalgarno sequence preventing ribosome-binding, thus repressing translation. Its main target seems to be the major flagellin gene, while its function is anatagonized by FliW.</text>
</comment>
<evidence type="ECO:0000256" key="1">
    <source>
        <dbReference type="ARBA" id="ARBA00022490"/>
    </source>
</evidence>
<sequence>MLVLTRKKNQSIIIADDIEVVVVDIKGDQIKLGIKAPKSVSVHRKEVYEEIQRENEAAAKSNVKVNNLKQIEDLIKKNKKK</sequence>
<evidence type="ECO:0000313" key="7">
    <source>
        <dbReference type="Proteomes" id="UP000234857"/>
    </source>
</evidence>
<dbReference type="FunFam" id="2.60.40.4380:FF:000002">
    <property type="entry name" value="Translational regulator CsrA"/>
    <property type="match status" value="1"/>
</dbReference>
<keyword evidence="3 5" id="KW-0810">Translation regulation</keyword>
<dbReference type="HAMAP" id="MF_00167">
    <property type="entry name" value="CsrA"/>
    <property type="match status" value="1"/>
</dbReference>
<dbReference type="GO" id="GO:0006402">
    <property type="term" value="P:mRNA catabolic process"/>
    <property type="evidence" value="ECO:0007669"/>
    <property type="project" value="InterPro"/>
</dbReference>
<dbReference type="GO" id="GO:0005829">
    <property type="term" value="C:cytosol"/>
    <property type="evidence" value="ECO:0007669"/>
    <property type="project" value="TreeGrafter"/>
</dbReference>
<dbReference type="InterPro" id="IPR036107">
    <property type="entry name" value="CsrA_sf"/>
</dbReference>
<gene>
    <name evidence="5 6" type="primary">csrA</name>
    <name evidence="6" type="ORF">C0601_03865</name>
</gene>
<dbReference type="NCBIfam" id="TIGR00202">
    <property type="entry name" value="csrA"/>
    <property type="match status" value="1"/>
</dbReference>
<keyword evidence="2 5" id="KW-0678">Repressor</keyword>
<keyword evidence="1 5" id="KW-0963">Cytoplasm</keyword>
<dbReference type="Pfam" id="PF02599">
    <property type="entry name" value="CsrA"/>
    <property type="match status" value="1"/>
</dbReference>
<evidence type="ECO:0000256" key="4">
    <source>
        <dbReference type="ARBA" id="ARBA00022884"/>
    </source>
</evidence>
<dbReference type="Gene3D" id="2.60.40.4380">
    <property type="entry name" value="Translational regulator CsrA"/>
    <property type="match status" value="1"/>
</dbReference>
<comment type="similarity">
    <text evidence="5">Belongs to the CsrA/RsmA family.</text>
</comment>
<dbReference type="EMBL" id="PKTG01000053">
    <property type="protein sequence ID" value="PLX18719.1"/>
    <property type="molecule type" value="Genomic_DNA"/>
</dbReference>
<evidence type="ECO:0000256" key="2">
    <source>
        <dbReference type="ARBA" id="ARBA00022491"/>
    </source>
</evidence>
<evidence type="ECO:0000256" key="3">
    <source>
        <dbReference type="ARBA" id="ARBA00022845"/>
    </source>
</evidence>
<dbReference type="InterPro" id="IPR003751">
    <property type="entry name" value="CsrA"/>
</dbReference>
<keyword evidence="5" id="KW-1005">Bacterial flagellum biogenesis</keyword>
<dbReference type="GO" id="GO:0045947">
    <property type="term" value="P:negative regulation of translational initiation"/>
    <property type="evidence" value="ECO:0007669"/>
    <property type="project" value="UniProtKB-UniRule"/>
</dbReference>
<comment type="caution">
    <text evidence="6">The sequence shown here is derived from an EMBL/GenBank/DDBJ whole genome shotgun (WGS) entry which is preliminary data.</text>
</comment>
<dbReference type="GO" id="GO:0048027">
    <property type="term" value="F:mRNA 5'-UTR binding"/>
    <property type="evidence" value="ECO:0007669"/>
    <property type="project" value="UniProtKB-UniRule"/>
</dbReference>
<keyword evidence="4 5" id="KW-0694">RNA-binding</keyword>
<dbReference type="PANTHER" id="PTHR34984">
    <property type="entry name" value="CARBON STORAGE REGULATOR"/>
    <property type="match status" value="1"/>
</dbReference>
<accession>A0A2N5ZJ61</accession>
<organism evidence="6 7">
    <name type="scientific">Muiribacterium halophilum</name>
    <dbReference type="NCBI Taxonomy" id="2053465"/>
    <lineage>
        <taxon>Bacteria</taxon>
        <taxon>Candidatus Muiribacteriota</taxon>
        <taxon>Candidatus Muiribacteriia</taxon>
        <taxon>Candidatus Muiribacteriales</taxon>
        <taxon>Candidatus Muiribacteriaceae</taxon>
        <taxon>Candidatus Muiribacterium</taxon>
    </lineage>
</organism>
<reference evidence="6 7" key="1">
    <citation type="submission" date="2017-11" db="EMBL/GenBank/DDBJ databases">
        <title>Genome-resolved metagenomics identifies genetic mobility, metabolic interactions, and unexpected diversity in perchlorate-reducing communities.</title>
        <authorList>
            <person name="Barnum T.P."/>
            <person name="Figueroa I.A."/>
            <person name="Carlstrom C.I."/>
            <person name="Lucas L.N."/>
            <person name="Engelbrektson A.L."/>
            <person name="Coates J.D."/>
        </authorList>
    </citation>
    <scope>NUCLEOTIDE SEQUENCE [LARGE SCALE GENOMIC DNA]</scope>
    <source>
        <strain evidence="6">BM706</strain>
    </source>
</reference>
<dbReference type="PANTHER" id="PTHR34984:SF1">
    <property type="entry name" value="CARBON STORAGE REGULATOR"/>
    <property type="match status" value="1"/>
</dbReference>
<proteinExistence type="inferred from homology"/>
<protein>
    <recommendedName>
        <fullName evidence="5">Translational regulator CsrA</fullName>
    </recommendedName>
</protein>
<dbReference type="GO" id="GO:0006109">
    <property type="term" value="P:regulation of carbohydrate metabolic process"/>
    <property type="evidence" value="ECO:0007669"/>
    <property type="project" value="InterPro"/>
</dbReference>
<dbReference type="GO" id="GO:1902208">
    <property type="term" value="P:regulation of bacterial-type flagellum assembly"/>
    <property type="evidence" value="ECO:0007669"/>
    <property type="project" value="UniProtKB-UniRule"/>
</dbReference>